<feature type="chain" id="PRO_5046877481" evidence="1">
    <location>
        <begin position="21"/>
        <end position="75"/>
    </location>
</feature>
<sequence>MKKILLIVLLFAYSTVITRSQTCSVAALKTQAEVDNFSTTYPGCKVISSNLQITSPEITNLDGLRGITRINLSLK</sequence>
<keyword evidence="1" id="KW-0732">Signal</keyword>
<feature type="signal peptide" evidence="1">
    <location>
        <begin position="1"/>
        <end position="20"/>
    </location>
</feature>
<dbReference type="Proteomes" id="UP000612680">
    <property type="component" value="Chromosome"/>
</dbReference>
<reference evidence="2 3" key="1">
    <citation type="submission" date="2020-06" db="EMBL/GenBank/DDBJ databases">
        <title>Dyadobacter sandarakinus sp. nov., isolated from the soil of the Arctic Yellow River Station.</title>
        <authorList>
            <person name="Zhang Y."/>
            <person name="Peng F."/>
        </authorList>
    </citation>
    <scope>NUCLEOTIDE SEQUENCE [LARGE SCALE GENOMIC DNA]</scope>
    <source>
        <strain evidence="2 3">Q3-56</strain>
    </source>
</reference>
<dbReference type="EMBL" id="CP056775">
    <property type="protein sequence ID" value="QRR01456.1"/>
    <property type="molecule type" value="Genomic_DNA"/>
</dbReference>
<accession>A0ABX7I5T2</accession>
<name>A0ABX7I5T2_9BACT</name>
<evidence type="ECO:0000313" key="3">
    <source>
        <dbReference type="Proteomes" id="UP000612680"/>
    </source>
</evidence>
<dbReference type="RefSeq" id="WP_204663792.1">
    <property type="nucleotide sequence ID" value="NZ_CP056775.1"/>
</dbReference>
<evidence type="ECO:0000256" key="1">
    <source>
        <dbReference type="SAM" id="SignalP"/>
    </source>
</evidence>
<keyword evidence="3" id="KW-1185">Reference proteome</keyword>
<protein>
    <submittedName>
        <fullName evidence="2">Uncharacterized protein</fullName>
    </submittedName>
</protein>
<proteinExistence type="predicted"/>
<evidence type="ECO:0000313" key="2">
    <source>
        <dbReference type="EMBL" id="QRR01456.1"/>
    </source>
</evidence>
<organism evidence="2 3">
    <name type="scientific">Dyadobacter sandarakinus</name>
    <dbReference type="NCBI Taxonomy" id="2747268"/>
    <lineage>
        <taxon>Bacteria</taxon>
        <taxon>Pseudomonadati</taxon>
        <taxon>Bacteroidota</taxon>
        <taxon>Cytophagia</taxon>
        <taxon>Cytophagales</taxon>
        <taxon>Spirosomataceae</taxon>
        <taxon>Dyadobacter</taxon>
    </lineage>
</organism>
<gene>
    <name evidence="2" type="ORF">HWI92_11350</name>
</gene>